<proteinExistence type="predicted"/>
<dbReference type="EMBL" id="KY774314">
    <property type="protein sequence ID" value="ART31701.1"/>
    <property type="molecule type" value="Genomic_DNA"/>
</dbReference>
<reference evidence="2" key="1">
    <citation type="submission" date="2017-03" db="EMBL/GenBank/DDBJ databases">
        <title>The mitochondrial genome of the carnivorous plant Utricularia reniformis (Lentibulariaceae): structure, comparative analysis and evolutionary landmarks.</title>
        <authorList>
            <person name="Silva S.R."/>
            <person name="Alvarenga D.O."/>
            <person name="Michael T.P."/>
            <person name="Miranda V.F.O."/>
            <person name="Varani A.M."/>
        </authorList>
    </citation>
    <scope>NUCLEOTIDE SEQUENCE</scope>
</reference>
<feature type="region of interest" description="Disordered" evidence="1">
    <location>
        <begin position="1"/>
        <end position="35"/>
    </location>
</feature>
<feature type="compositionally biased region" description="Basic residues" evidence="1">
    <location>
        <begin position="26"/>
        <end position="35"/>
    </location>
</feature>
<sequence length="35" mass="4221">MNRGRHKEKPKNLLHGKSLTYPVQLTKRKRRYASK</sequence>
<evidence type="ECO:0000256" key="1">
    <source>
        <dbReference type="SAM" id="MobiDB-lite"/>
    </source>
</evidence>
<keyword evidence="2" id="KW-0496">Mitochondrion</keyword>
<dbReference type="AlphaFoldDB" id="A0A1Y0B2S9"/>
<name>A0A1Y0B2S9_9LAMI</name>
<accession>A0A1Y0B2S9</accession>
<evidence type="ECO:0000313" key="2">
    <source>
        <dbReference type="EMBL" id="ART31701.1"/>
    </source>
</evidence>
<feature type="compositionally biased region" description="Basic residues" evidence="1">
    <location>
        <begin position="1"/>
        <end position="14"/>
    </location>
</feature>
<organism evidence="2">
    <name type="scientific">Utricularia reniformis</name>
    <dbReference type="NCBI Taxonomy" id="192314"/>
    <lineage>
        <taxon>Eukaryota</taxon>
        <taxon>Viridiplantae</taxon>
        <taxon>Streptophyta</taxon>
        <taxon>Embryophyta</taxon>
        <taxon>Tracheophyta</taxon>
        <taxon>Spermatophyta</taxon>
        <taxon>Magnoliopsida</taxon>
        <taxon>eudicotyledons</taxon>
        <taxon>Gunneridae</taxon>
        <taxon>Pentapetalae</taxon>
        <taxon>asterids</taxon>
        <taxon>lamiids</taxon>
        <taxon>Lamiales</taxon>
        <taxon>Lentibulariaceae</taxon>
        <taxon>Utricularia</taxon>
    </lineage>
</organism>
<geneLocation type="mitochondrion" evidence="2"/>
<protein>
    <submittedName>
        <fullName evidence="2">Uncharacterized protein</fullName>
    </submittedName>
</protein>
<gene>
    <name evidence="2" type="ORF">AEK19_MT1511</name>
</gene>